<keyword evidence="5 9" id="KW-0418">Kinase</keyword>
<evidence type="ECO:0000256" key="9">
    <source>
        <dbReference type="HAMAP-Rule" id="MF_01837"/>
    </source>
</evidence>
<keyword evidence="4 9" id="KW-0547">Nucleotide-binding</keyword>
<dbReference type="Gene3D" id="1.10.287.130">
    <property type="match status" value="1"/>
</dbReference>
<dbReference type="HOGENOM" id="CLU_723030_0_0_3"/>
<dbReference type="KEGG" id="dsl:Dacsa_3235"/>
<comment type="subunit">
    <text evidence="9">Homooligomerizes. Interacts with KaiC. Participates in the KaiABC clock complex, whose core is composed of a KaiC homohexamer, 6 KaiB and up to 6 KaiA dimers. SasA and KaiB(fs) compete to bind to KaiC.</text>
</comment>
<keyword evidence="2 9" id="KW-0597">Phosphoprotein</keyword>
<dbReference type="Pfam" id="PF07689">
    <property type="entry name" value="KaiB"/>
    <property type="match status" value="1"/>
</dbReference>
<dbReference type="InterPro" id="IPR005467">
    <property type="entry name" value="His_kinase_dom"/>
</dbReference>
<name>K9YXX6_DACS8</name>
<comment type="function">
    <text evidence="9">Member of the two-component regulatory system SasA/RpaA involved in genome-wide circadian gene expression. One of several clock output pathways. Participates in the Kai clock protein complex, the main circadian regulator in cyanobacteria, via its interaction with KaiC. KaiC enhances the autophosphorylation activity of SasA, which then transfers its phosphate group to RpaA to activate it. In addition to its output function, recruits fold-shifted KaiB (KaiB(fs)) to KaiC to cooperatively form the KaiB(6):KaiC(6) complex (independent of SasA kinase activity). Required for robustness of the circadian rhythm of gene expression and is involved in clock output, also required for adaptation to light/dark cycles.</text>
</comment>
<dbReference type="PRINTS" id="PR00344">
    <property type="entry name" value="BCTRLSENSOR"/>
</dbReference>
<dbReference type="FunFam" id="1.10.287.130:FF:000154">
    <property type="entry name" value="Adaptive-response sensory kinase"/>
    <property type="match status" value="1"/>
</dbReference>
<dbReference type="GO" id="GO:0007623">
    <property type="term" value="P:circadian rhythm"/>
    <property type="evidence" value="ECO:0007669"/>
    <property type="project" value="UniProtKB-UniRule"/>
</dbReference>
<dbReference type="PROSITE" id="PS50109">
    <property type="entry name" value="HIS_KIN"/>
    <property type="match status" value="1"/>
</dbReference>
<dbReference type="GO" id="GO:0005524">
    <property type="term" value="F:ATP binding"/>
    <property type="evidence" value="ECO:0007669"/>
    <property type="project" value="UniProtKB-KW"/>
</dbReference>
<evidence type="ECO:0000313" key="11">
    <source>
        <dbReference type="EMBL" id="AFZ51754.1"/>
    </source>
</evidence>
<evidence type="ECO:0000259" key="10">
    <source>
        <dbReference type="PROSITE" id="PS50109"/>
    </source>
</evidence>
<dbReference type="Proteomes" id="UP000010482">
    <property type="component" value="Chromosome"/>
</dbReference>
<sequence>MPLQLLLFIDERSSSQEHIQGIQTYLQALKDDYPFELETVNVTQEPHLAEHFRLVATPALVKITPTPRQTIAGTNLVAQLEQCWPHWVESVQQEESETTEEGSTVQDAVTHSTELIRLSDEVFRLKQENQELNEQIKFKDQILAMLAHDLRNPLTAASIALETLELTDQNPDPQKVEKIKKQIFRQAQTQFRIMNRMITDILQTARGKNAELQIQPQQVNLQALSHQILDQFQDSFDRKSLNLKKDLPQDVPNAHADPELIRQVLVNLLDNAVKYTPEAGTIRVSILHRTSQKIQITICDDGPGIPEEKREQIFEGRVRLKRDEGKEGYGLGLSLCRQVIRAHYGQIWVESSGNRGSCFHFTLPAY</sequence>
<keyword evidence="12" id="KW-1185">Reference proteome</keyword>
<feature type="domain" description="Histidine kinase" evidence="10">
    <location>
        <begin position="145"/>
        <end position="366"/>
    </location>
</feature>
<evidence type="ECO:0000313" key="12">
    <source>
        <dbReference type="Proteomes" id="UP000010482"/>
    </source>
</evidence>
<dbReference type="CDD" id="cd02978">
    <property type="entry name" value="KaiB_like"/>
    <property type="match status" value="1"/>
</dbReference>
<keyword evidence="8 9" id="KW-0090">Biological rhythms</keyword>
<dbReference type="eggNOG" id="COG2205">
    <property type="taxonomic scope" value="Bacteria"/>
</dbReference>
<comment type="domain">
    <text evidence="9">The N-terminus interacts with KaiC, while the C-terminal histidine kinase domain autophosphorylates and is probably responsible for self-oligomerization. The N-terminal domain stimulates the C-terminus to autophosphorylate.</text>
</comment>
<dbReference type="CDD" id="cd00082">
    <property type="entry name" value="HisKA"/>
    <property type="match status" value="1"/>
</dbReference>
<dbReference type="SUPFAM" id="SSF52833">
    <property type="entry name" value="Thioredoxin-like"/>
    <property type="match status" value="1"/>
</dbReference>
<dbReference type="InterPro" id="IPR011649">
    <property type="entry name" value="KaiB_domain"/>
</dbReference>
<dbReference type="SMART" id="SM01248">
    <property type="entry name" value="KaiB"/>
    <property type="match status" value="1"/>
</dbReference>
<dbReference type="InterPro" id="IPR023527">
    <property type="entry name" value="Kinase_SasA"/>
</dbReference>
<evidence type="ECO:0000256" key="2">
    <source>
        <dbReference type="ARBA" id="ARBA00022553"/>
    </source>
</evidence>
<dbReference type="Gene3D" id="3.30.565.10">
    <property type="entry name" value="Histidine kinase-like ATPase, C-terminal domain"/>
    <property type="match status" value="1"/>
</dbReference>
<evidence type="ECO:0000256" key="7">
    <source>
        <dbReference type="ARBA" id="ARBA00023012"/>
    </source>
</evidence>
<dbReference type="SUPFAM" id="SSF47384">
    <property type="entry name" value="Homodimeric domain of signal transducing histidine kinase"/>
    <property type="match status" value="1"/>
</dbReference>
<dbReference type="InterPro" id="IPR050736">
    <property type="entry name" value="Sensor_HK_Regulatory"/>
</dbReference>
<dbReference type="InterPro" id="IPR003661">
    <property type="entry name" value="HisK_dim/P_dom"/>
</dbReference>
<reference evidence="11" key="1">
    <citation type="submission" date="2012-04" db="EMBL/GenBank/DDBJ databases">
        <title>Finished genome of Dactylococcopsis salina PCC 8305.</title>
        <authorList>
            <consortium name="US DOE Joint Genome Institute"/>
            <person name="Gugger M."/>
            <person name="Coursin T."/>
            <person name="Rippka R."/>
            <person name="Tandeau De Marsac N."/>
            <person name="Huntemann M."/>
            <person name="Wei C.-L."/>
            <person name="Han J."/>
            <person name="Detter J.C."/>
            <person name="Han C."/>
            <person name="Tapia R."/>
            <person name="Daligault H."/>
            <person name="Chen A."/>
            <person name="Krypides N."/>
            <person name="Mavromatis K."/>
            <person name="Markowitz V."/>
            <person name="Szeto E."/>
            <person name="Ivanova N."/>
            <person name="Ovchinnikova G."/>
            <person name="Pagani I."/>
            <person name="Pati A."/>
            <person name="Goodwin L."/>
            <person name="Peters L."/>
            <person name="Pitluck S."/>
            <person name="Woyke T."/>
            <person name="Kerfeld C."/>
        </authorList>
    </citation>
    <scope>NUCLEOTIDE SEQUENCE [LARGE SCALE GENOMIC DNA]</scope>
    <source>
        <strain evidence="11">PCC 8305</strain>
    </source>
</reference>
<proteinExistence type="inferred from homology"/>
<evidence type="ECO:0000256" key="8">
    <source>
        <dbReference type="ARBA" id="ARBA00023108"/>
    </source>
</evidence>
<dbReference type="InterPro" id="IPR003594">
    <property type="entry name" value="HATPase_dom"/>
</dbReference>
<dbReference type="CDD" id="cd00075">
    <property type="entry name" value="HATPase"/>
    <property type="match status" value="1"/>
</dbReference>
<dbReference type="PANTHER" id="PTHR43711:SF26">
    <property type="entry name" value="SENSOR HISTIDINE KINASE RCSC"/>
    <property type="match status" value="1"/>
</dbReference>
<dbReference type="InterPro" id="IPR036097">
    <property type="entry name" value="HisK_dim/P_sf"/>
</dbReference>
<protein>
    <recommendedName>
        <fullName evidence="9">Adaptive-response sensory-kinase SasA</fullName>
        <ecNumber evidence="9">2.7.13.3</ecNumber>
    </recommendedName>
    <alternativeName>
        <fullName evidence="9">Sensor histidine kinase SasA</fullName>
    </alternativeName>
</protein>
<evidence type="ECO:0000256" key="6">
    <source>
        <dbReference type="ARBA" id="ARBA00022840"/>
    </source>
</evidence>
<dbReference type="PANTHER" id="PTHR43711">
    <property type="entry name" value="TWO-COMPONENT HISTIDINE KINASE"/>
    <property type="match status" value="1"/>
</dbReference>
<gene>
    <name evidence="9" type="primary">sasA</name>
    <name evidence="11" type="ORF">Dacsa_3235</name>
</gene>
<comment type="catalytic activity">
    <reaction evidence="1 9">
        <text>ATP + protein L-histidine = ADP + protein N-phospho-L-histidine.</text>
        <dbReference type="EC" id="2.7.13.3"/>
    </reaction>
</comment>
<dbReference type="Pfam" id="PF02518">
    <property type="entry name" value="HATPase_c"/>
    <property type="match status" value="1"/>
</dbReference>
<evidence type="ECO:0000256" key="5">
    <source>
        <dbReference type="ARBA" id="ARBA00022777"/>
    </source>
</evidence>
<dbReference type="Gene3D" id="3.40.30.10">
    <property type="entry name" value="Glutaredoxin"/>
    <property type="match status" value="1"/>
</dbReference>
<dbReference type="EC" id="2.7.13.3" evidence="9"/>
<keyword evidence="7 9" id="KW-0902">Two-component regulatory system</keyword>
<feature type="modified residue" description="Phosphohistidine; by autocatalysis" evidence="9">
    <location>
        <position position="148"/>
    </location>
</feature>
<dbReference type="Pfam" id="PF00512">
    <property type="entry name" value="HisKA"/>
    <property type="match status" value="1"/>
</dbReference>
<keyword evidence="6 9" id="KW-0067">ATP-binding</keyword>
<dbReference type="HAMAP" id="MF_01837">
    <property type="entry name" value="Kinase_SasA"/>
    <property type="match status" value="1"/>
</dbReference>
<evidence type="ECO:0000256" key="4">
    <source>
        <dbReference type="ARBA" id="ARBA00022741"/>
    </source>
</evidence>
<dbReference type="GO" id="GO:0000155">
    <property type="term" value="F:phosphorelay sensor kinase activity"/>
    <property type="evidence" value="ECO:0007669"/>
    <property type="project" value="InterPro"/>
</dbReference>
<dbReference type="PATRIC" id="fig|13035.3.peg.3663"/>
<dbReference type="SMART" id="SM00388">
    <property type="entry name" value="HisKA"/>
    <property type="match status" value="1"/>
</dbReference>
<dbReference type="InterPro" id="IPR004358">
    <property type="entry name" value="Sig_transdc_His_kin-like_C"/>
</dbReference>
<dbReference type="AlphaFoldDB" id="K9YXX6"/>
<organism evidence="11 12">
    <name type="scientific">Dactylococcopsis salina (strain PCC 8305)</name>
    <name type="common">Myxobactron salinum</name>
    <dbReference type="NCBI Taxonomy" id="13035"/>
    <lineage>
        <taxon>Bacteria</taxon>
        <taxon>Bacillati</taxon>
        <taxon>Cyanobacteriota</taxon>
        <taxon>Cyanophyceae</taxon>
        <taxon>Nodosilineales</taxon>
        <taxon>Cymatolegaceae</taxon>
        <taxon>Dactylococcopsis</taxon>
    </lineage>
</organism>
<dbReference type="SUPFAM" id="SSF55874">
    <property type="entry name" value="ATPase domain of HSP90 chaperone/DNA topoisomerase II/histidine kinase"/>
    <property type="match status" value="1"/>
</dbReference>
<dbReference type="STRING" id="13035.Dacsa_3235"/>
<dbReference type="EMBL" id="CP003944">
    <property type="protein sequence ID" value="AFZ51754.1"/>
    <property type="molecule type" value="Genomic_DNA"/>
</dbReference>
<evidence type="ECO:0000256" key="3">
    <source>
        <dbReference type="ARBA" id="ARBA00022679"/>
    </source>
</evidence>
<dbReference type="NCBIfam" id="NF006800">
    <property type="entry name" value="PRK09303.1"/>
    <property type="match status" value="1"/>
</dbReference>
<dbReference type="OrthoDB" id="9773956at2"/>
<accession>K9YXX6</accession>
<dbReference type="InterPro" id="IPR036890">
    <property type="entry name" value="HATPase_C_sf"/>
</dbReference>
<keyword evidence="3 9" id="KW-0808">Transferase</keyword>
<dbReference type="InterPro" id="IPR036249">
    <property type="entry name" value="Thioredoxin-like_sf"/>
</dbReference>
<dbReference type="SMART" id="SM00387">
    <property type="entry name" value="HATPase_c"/>
    <property type="match status" value="1"/>
</dbReference>
<dbReference type="FunFam" id="3.30.565.10:FF:000006">
    <property type="entry name" value="Sensor histidine kinase WalK"/>
    <property type="match status" value="1"/>
</dbReference>
<evidence type="ECO:0000256" key="1">
    <source>
        <dbReference type="ARBA" id="ARBA00000085"/>
    </source>
</evidence>